<dbReference type="EMBL" id="HE650697">
    <property type="protein sequence ID" value="CCF55370.1"/>
    <property type="molecule type" value="Genomic_DNA"/>
</dbReference>
<evidence type="ECO:0000313" key="2">
    <source>
        <dbReference type="EMBL" id="CCF55370.1"/>
    </source>
</evidence>
<accession>H2AM38</accession>
<evidence type="ECO:0000256" key="1">
    <source>
        <dbReference type="SAM" id="Coils"/>
    </source>
</evidence>
<dbReference type="REBASE" id="38263">
    <property type="entry name" value="S.Lga21881ORFCP"/>
</dbReference>
<keyword evidence="1" id="KW-0175">Coiled coil</keyword>
<proteinExistence type="predicted"/>
<reference evidence="2" key="1">
    <citation type="journal article" date="2012" name="PLoS ONE">
        <title>Characterization of plasmids in a human clinical strain of Lactococcus garvieae.</title>
        <authorList>
            <person name="Aguado-Urda M."/>
            <person name="Gibello A."/>
            <person name="Blanco M.M."/>
            <person name="Lopez-Campos G.H."/>
            <person name="Cutuli M.T."/>
            <person name="Fernandez-Garayzabal J.F."/>
        </authorList>
    </citation>
    <scope>NUCLEOTIDE SEQUENCE [LARGE SCALE GENOMIC DNA]</scope>
    <source>
        <strain evidence="2">21881</strain>
        <plasmid evidence="2">pGL3</plasmid>
    </source>
</reference>
<geneLocation type="plasmid" evidence="2">
    <name>pGL3</name>
</geneLocation>
<dbReference type="AlphaFoldDB" id="H2AM38"/>
<protein>
    <submittedName>
        <fullName evidence="2">Putative replication associated protein</fullName>
    </submittedName>
</protein>
<organism evidence="2">
    <name type="scientific">Lactococcus garvieae</name>
    <dbReference type="NCBI Taxonomy" id="1363"/>
    <lineage>
        <taxon>Bacteria</taxon>
        <taxon>Bacillati</taxon>
        <taxon>Bacillota</taxon>
        <taxon>Bacilli</taxon>
        <taxon>Lactobacillales</taxon>
        <taxon>Streptococcaceae</taxon>
        <taxon>Lactococcus</taxon>
    </lineage>
</organism>
<sequence>MMSEKLKTIKELADELSVTKQNIQYHYQRLPKELQLKSSNGSNLINSKAEKIILGKVESGSKSNTKDQQISSKENFEDEKLDNPFINRLIKEVEYLKIDKDKIISTKDQQISSKDQQIEKLTNLLDQQQRLALQDKKLLDEYKSEINDLKALKMPTQETEFKHLDNQYKDEVNALKEKLENLQEQIKDQKRIEKQEKPRKWWGLWRK</sequence>
<feature type="coiled-coil region" evidence="1">
    <location>
        <begin position="165"/>
        <end position="196"/>
    </location>
</feature>
<gene>
    <name evidence="2" type="primary">repX</name>
</gene>
<name>H2AM38_9LACT</name>
<keyword evidence="2" id="KW-0614">Plasmid</keyword>